<dbReference type="InterPro" id="IPR010982">
    <property type="entry name" value="Lambda_DNA-bd_dom_sf"/>
</dbReference>
<dbReference type="SUPFAM" id="SSF47413">
    <property type="entry name" value="lambda repressor-like DNA-binding domains"/>
    <property type="match status" value="1"/>
</dbReference>
<name>A0ABW0P6L6_9HYPH</name>
<accession>A0ABW0P6L6</accession>
<comment type="caution">
    <text evidence="1">The sequence shown here is derived from an EMBL/GenBank/DDBJ whole genome shotgun (WGS) entry which is preliminary data.</text>
</comment>
<gene>
    <name evidence="1" type="ORF">ACFPN9_17735</name>
</gene>
<sequence length="109" mass="11868">MDAAAFRVTRKRLGFTQRSFCATFGIARRTVQNWEAKGPPEYIGHLLSQALMAKIPSPVPIAPPPQSRQVSSDEALAKLSPAFDALLKSAEEAGWSRETVRAAMAAWAI</sequence>
<evidence type="ECO:0000313" key="1">
    <source>
        <dbReference type="EMBL" id="MFC5507082.1"/>
    </source>
</evidence>
<dbReference type="RefSeq" id="WP_377817362.1">
    <property type="nucleotide sequence ID" value="NZ_JBHSLU010000062.1"/>
</dbReference>
<protein>
    <submittedName>
        <fullName evidence="1">Helix-turn-helix domain-containing protein</fullName>
    </submittedName>
</protein>
<reference evidence="2" key="1">
    <citation type="journal article" date="2019" name="Int. J. Syst. Evol. Microbiol.">
        <title>The Global Catalogue of Microorganisms (GCM) 10K type strain sequencing project: providing services to taxonomists for standard genome sequencing and annotation.</title>
        <authorList>
            <consortium name="The Broad Institute Genomics Platform"/>
            <consortium name="The Broad Institute Genome Sequencing Center for Infectious Disease"/>
            <person name="Wu L."/>
            <person name="Ma J."/>
        </authorList>
    </citation>
    <scope>NUCLEOTIDE SEQUENCE [LARGE SCALE GENOMIC DNA]</scope>
    <source>
        <strain evidence="2">CCUG 43117</strain>
    </source>
</reference>
<proteinExistence type="predicted"/>
<organism evidence="1 2">
    <name type="scientific">Bosea massiliensis</name>
    <dbReference type="NCBI Taxonomy" id="151419"/>
    <lineage>
        <taxon>Bacteria</taxon>
        <taxon>Pseudomonadati</taxon>
        <taxon>Pseudomonadota</taxon>
        <taxon>Alphaproteobacteria</taxon>
        <taxon>Hyphomicrobiales</taxon>
        <taxon>Boseaceae</taxon>
        <taxon>Bosea</taxon>
    </lineage>
</organism>
<dbReference type="Proteomes" id="UP001596060">
    <property type="component" value="Unassembled WGS sequence"/>
</dbReference>
<evidence type="ECO:0000313" key="2">
    <source>
        <dbReference type="Proteomes" id="UP001596060"/>
    </source>
</evidence>
<dbReference type="EMBL" id="JBHSLU010000062">
    <property type="protein sequence ID" value="MFC5507082.1"/>
    <property type="molecule type" value="Genomic_DNA"/>
</dbReference>
<keyword evidence="2" id="KW-1185">Reference proteome</keyword>
<dbReference type="Gene3D" id="1.10.260.40">
    <property type="entry name" value="lambda repressor-like DNA-binding domains"/>
    <property type="match status" value="1"/>
</dbReference>